<dbReference type="OMA" id="AFMFGPP"/>
<dbReference type="SUPFAM" id="SSF48498">
    <property type="entry name" value="Tetracyclin repressor-like, C-terminal domain"/>
    <property type="match status" value="1"/>
</dbReference>
<dbReference type="InterPro" id="IPR009057">
    <property type="entry name" value="Homeodomain-like_sf"/>
</dbReference>
<dbReference type="PANTHER" id="PTHR30055">
    <property type="entry name" value="HTH-TYPE TRANSCRIPTIONAL REGULATOR RUTR"/>
    <property type="match status" value="1"/>
</dbReference>
<evidence type="ECO:0000256" key="3">
    <source>
        <dbReference type="SAM" id="MobiDB-lite"/>
    </source>
</evidence>
<dbReference type="AlphaFoldDB" id="A0A4D4ML73"/>
<gene>
    <name evidence="5" type="ORF">SAV14893_067160</name>
    <name evidence="6" type="ORF">SAV31267_018700</name>
</gene>
<organism evidence="6 7">
    <name type="scientific">Streptomyces avermitilis</name>
    <dbReference type="NCBI Taxonomy" id="33903"/>
    <lineage>
        <taxon>Bacteria</taxon>
        <taxon>Bacillati</taxon>
        <taxon>Actinomycetota</taxon>
        <taxon>Actinomycetes</taxon>
        <taxon>Kitasatosporales</taxon>
        <taxon>Streptomycetaceae</taxon>
        <taxon>Streptomyces</taxon>
    </lineage>
</organism>
<evidence type="ECO:0000313" key="7">
    <source>
        <dbReference type="Proteomes" id="UP000299211"/>
    </source>
</evidence>
<evidence type="ECO:0000259" key="4">
    <source>
        <dbReference type="PROSITE" id="PS50977"/>
    </source>
</evidence>
<evidence type="ECO:0000313" key="5">
    <source>
        <dbReference type="EMBL" id="GDY67323.1"/>
    </source>
</evidence>
<dbReference type="GO" id="GO:0000976">
    <property type="term" value="F:transcription cis-regulatory region binding"/>
    <property type="evidence" value="ECO:0007669"/>
    <property type="project" value="TreeGrafter"/>
</dbReference>
<dbReference type="EMBL" id="BJHX01000001">
    <property type="protein sequence ID" value="GDY67323.1"/>
    <property type="molecule type" value="Genomic_DNA"/>
</dbReference>
<feature type="compositionally biased region" description="Pro residues" evidence="3">
    <location>
        <begin position="1"/>
        <end position="12"/>
    </location>
</feature>
<sequence length="223" mass="24218">MTQLLPPFPAPQDDPGGRTDLTLTPGGETPQLRADAARNRSRLLEVAARLAAERGAANVTMEAVACGAGVGKGTVFRRFGDRTGLLEALLDHHEKQLQAAFLTGPPPLGPDAPPVERLRAFGSAVIRREHTHSDLYLAAHAEAARRHTAPPYQLRLTHVCLLLRQARTEGDIELVAHTLLGYLDTILVDHLLTRRGMTLERVEAGWYDLVDRCTGGQSRCSTG</sequence>
<feature type="DNA-binding region" description="H-T-H motif" evidence="2">
    <location>
        <begin position="60"/>
        <end position="79"/>
    </location>
</feature>
<reference evidence="6 7" key="1">
    <citation type="submission" date="2019-04" db="EMBL/GenBank/DDBJ databases">
        <title>Draft genome sequences of Streptomyces avermitilis ATCC 31267.</title>
        <authorList>
            <person name="Komaki H."/>
            <person name="Tamura T."/>
            <person name="Hosoyama A."/>
        </authorList>
    </citation>
    <scope>NUCLEOTIDE SEQUENCE [LARGE SCALE GENOMIC DNA]</scope>
    <source>
        <strain evidence="6 7">ATCC 31267</strain>
    </source>
</reference>
<dbReference type="SUPFAM" id="SSF46689">
    <property type="entry name" value="Homeodomain-like"/>
    <property type="match status" value="1"/>
</dbReference>
<dbReference type="STRING" id="33903.AQJ43_19530"/>
<feature type="domain" description="HTH tetR-type" evidence="4">
    <location>
        <begin position="37"/>
        <end position="97"/>
    </location>
</feature>
<evidence type="ECO:0000313" key="6">
    <source>
        <dbReference type="EMBL" id="GDY72385.1"/>
    </source>
</evidence>
<name>A0A4D4ML73_STRAX</name>
<dbReference type="GeneID" id="41544121"/>
<feature type="region of interest" description="Disordered" evidence="3">
    <location>
        <begin position="1"/>
        <end position="31"/>
    </location>
</feature>
<dbReference type="Proteomes" id="UP000302139">
    <property type="component" value="Unassembled WGS sequence"/>
</dbReference>
<evidence type="ECO:0000256" key="1">
    <source>
        <dbReference type="ARBA" id="ARBA00023125"/>
    </source>
</evidence>
<protein>
    <submittedName>
        <fullName evidence="6">TetR family transcriptional regulator</fullName>
    </submittedName>
</protein>
<evidence type="ECO:0000256" key="2">
    <source>
        <dbReference type="PROSITE-ProRule" id="PRU00335"/>
    </source>
</evidence>
<dbReference type="PROSITE" id="PS50977">
    <property type="entry name" value="HTH_TETR_2"/>
    <property type="match status" value="1"/>
</dbReference>
<evidence type="ECO:0000313" key="8">
    <source>
        <dbReference type="Proteomes" id="UP000302139"/>
    </source>
</evidence>
<keyword evidence="1 2" id="KW-0238">DNA-binding</keyword>
<proteinExistence type="predicted"/>
<dbReference type="GO" id="GO:0003700">
    <property type="term" value="F:DNA-binding transcription factor activity"/>
    <property type="evidence" value="ECO:0007669"/>
    <property type="project" value="TreeGrafter"/>
</dbReference>
<reference evidence="5 8" key="2">
    <citation type="submission" date="2019-04" db="EMBL/GenBank/DDBJ databases">
        <title>Draft genome sequences of Streptomyces avermitilis NBRC 14893.</title>
        <authorList>
            <person name="Komaki H."/>
            <person name="Tamura T."/>
            <person name="Hosoyama A."/>
        </authorList>
    </citation>
    <scope>NUCLEOTIDE SEQUENCE [LARGE SCALE GENOMIC DNA]</scope>
    <source>
        <strain evidence="5 8">NBRC 14893</strain>
    </source>
</reference>
<dbReference type="Pfam" id="PF00440">
    <property type="entry name" value="TetR_N"/>
    <property type="match status" value="1"/>
</dbReference>
<comment type="caution">
    <text evidence="6">The sequence shown here is derived from an EMBL/GenBank/DDBJ whole genome shotgun (WGS) entry which is preliminary data.</text>
</comment>
<dbReference type="RefSeq" id="WP_010988441.1">
    <property type="nucleotide sequence ID" value="NZ_BAABTN010000020.1"/>
</dbReference>
<dbReference type="PRINTS" id="PR00455">
    <property type="entry name" value="HTHTETR"/>
</dbReference>
<dbReference type="Proteomes" id="UP000299211">
    <property type="component" value="Unassembled WGS sequence"/>
</dbReference>
<dbReference type="InterPro" id="IPR036271">
    <property type="entry name" value="Tet_transcr_reg_TetR-rel_C_sf"/>
</dbReference>
<dbReference type="Gene3D" id="1.10.357.10">
    <property type="entry name" value="Tetracycline Repressor, domain 2"/>
    <property type="match status" value="1"/>
</dbReference>
<dbReference type="EMBL" id="BJHY01000001">
    <property type="protein sequence ID" value="GDY72385.1"/>
    <property type="molecule type" value="Genomic_DNA"/>
</dbReference>
<accession>A0A4D4ML73</accession>
<dbReference type="PANTHER" id="PTHR30055:SF209">
    <property type="entry name" value="POSSIBLE TRANSCRIPTIONAL REGULATORY PROTEIN (PROBABLY TETR-FAMILY)"/>
    <property type="match status" value="1"/>
</dbReference>
<dbReference type="InterPro" id="IPR001647">
    <property type="entry name" value="HTH_TetR"/>
</dbReference>
<dbReference type="InterPro" id="IPR050109">
    <property type="entry name" value="HTH-type_TetR-like_transc_reg"/>
</dbReference>